<keyword evidence="3" id="KW-1185">Reference proteome</keyword>
<dbReference type="AlphaFoldDB" id="A0A2R4XMD2"/>
<gene>
    <name evidence="2" type="ORF">DBV39_15885</name>
</gene>
<dbReference type="InterPro" id="IPR027939">
    <property type="entry name" value="NMT1/THI5"/>
</dbReference>
<dbReference type="Gene3D" id="3.40.190.10">
    <property type="entry name" value="Periplasmic binding protein-like II"/>
    <property type="match status" value="2"/>
</dbReference>
<organism evidence="2 3">
    <name type="scientific">Orrella marina</name>
    <dbReference type="NCBI Taxonomy" id="2163011"/>
    <lineage>
        <taxon>Bacteria</taxon>
        <taxon>Pseudomonadati</taxon>
        <taxon>Pseudomonadota</taxon>
        <taxon>Betaproteobacteria</taxon>
        <taxon>Burkholderiales</taxon>
        <taxon>Alcaligenaceae</taxon>
        <taxon>Orrella</taxon>
    </lineage>
</organism>
<dbReference type="GO" id="GO:0009228">
    <property type="term" value="P:thiamine biosynthetic process"/>
    <property type="evidence" value="ECO:0007669"/>
    <property type="project" value="InterPro"/>
</dbReference>
<dbReference type="PANTHER" id="PTHR31528">
    <property type="entry name" value="4-AMINO-5-HYDROXYMETHYL-2-METHYLPYRIMIDINE PHOSPHATE SYNTHASE THI11-RELATED"/>
    <property type="match status" value="1"/>
</dbReference>
<dbReference type="EMBL" id="CP028901">
    <property type="protein sequence ID" value="AWB34960.1"/>
    <property type="molecule type" value="Genomic_DNA"/>
</dbReference>
<dbReference type="PANTHER" id="PTHR31528:SF3">
    <property type="entry name" value="THIAMINE BIOSYNTHESIS PROTEIN HI_0357-RELATED"/>
    <property type="match status" value="1"/>
</dbReference>
<reference evidence="2 3" key="1">
    <citation type="submission" date="2018-04" db="EMBL/GenBank/DDBJ databases">
        <title>Bordetella sp. HZ20 isolated from seawater.</title>
        <authorList>
            <person name="Sun C."/>
        </authorList>
    </citation>
    <scope>NUCLEOTIDE SEQUENCE [LARGE SCALE GENOMIC DNA]</scope>
    <source>
        <strain evidence="2 3">HZ20</strain>
    </source>
</reference>
<dbReference type="SUPFAM" id="SSF53850">
    <property type="entry name" value="Periplasmic binding protein-like II"/>
    <property type="match status" value="1"/>
</dbReference>
<name>A0A2R4XMD2_9BURK</name>
<dbReference type="KEGG" id="boz:DBV39_15885"/>
<dbReference type="InterPro" id="IPR015168">
    <property type="entry name" value="SsuA/THI5"/>
</dbReference>
<sequence length="342" mass="36553">MNRRSFCFSTSAALTGLAGATLFPKIAFSSPTTLSWVSPARINLVHSYVLAGVAKGWFKDEGLNVDIRVGTGTAQSVIQVASSNSFFGQASSSTSCPAIADQDADLITIGQVAYQGFFELAAPPNQPITDPAQLQGKTIGVMSLGGTTDVLLDAMSLAVGLDPSKVRKVVTGTSSSGAAFLQRGDVDAFFVFPDSKFALRQMNVDLSYTPAHTYVPLPGDAILVSKSNASNPDNRDAIVKFLKVCRMGLDYMQNEKNFDELIQIVAKFNPVEGADVVKGRSVLEMLKVYYEPTGGVQRIVCDEQAWQDGVLLMEKIGLIKNKGLPLSSFLDNSFAKQAVAGM</sequence>
<evidence type="ECO:0000313" key="3">
    <source>
        <dbReference type="Proteomes" id="UP000244571"/>
    </source>
</evidence>
<protein>
    <recommendedName>
        <fullName evidence="1">SsuA/THI5-like domain-containing protein</fullName>
    </recommendedName>
</protein>
<dbReference type="Proteomes" id="UP000244571">
    <property type="component" value="Chromosome"/>
</dbReference>
<accession>A0A2R4XMD2</accession>
<dbReference type="Pfam" id="PF09084">
    <property type="entry name" value="NMT1"/>
    <property type="match status" value="1"/>
</dbReference>
<feature type="domain" description="SsuA/THI5-like" evidence="1">
    <location>
        <begin position="44"/>
        <end position="254"/>
    </location>
</feature>
<proteinExistence type="predicted"/>
<evidence type="ECO:0000313" key="2">
    <source>
        <dbReference type="EMBL" id="AWB34960.1"/>
    </source>
</evidence>
<evidence type="ECO:0000259" key="1">
    <source>
        <dbReference type="Pfam" id="PF09084"/>
    </source>
</evidence>